<evidence type="ECO:0000313" key="6">
    <source>
        <dbReference type="Proteomes" id="UP000000492"/>
    </source>
</evidence>
<keyword evidence="3" id="KW-1133">Transmembrane helix</keyword>
<name>F8E1G3_CORRG</name>
<dbReference type="Proteomes" id="UP000000492">
    <property type="component" value="Chromosome"/>
</dbReference>
<feature type="coiled-coil region" evidence="1">
    <location>
        <begin position="176"/>
        <end position="205"/>
    </location>
</feature>
<dbReference type="EMBL" id="CP002857">
    <property type="protein sequence ID" value="AEI10115.1"/>
    <property type="molecule type" value="Genomic_DNA"/>
</dbReference>
<dbReference type="AlphaFoldDB" id="F8E1G3"/>
<dbReference type="PANTHER" id="PTHR40763">
    <property type="entry name" value="MEMBRANE PROTEIN-RELATED"/>
    <property type="match status" value="1"/>
</dbReference>
<reference evidence="5 6" key="1">
    <citation type="journal article" date="2012" name="BMC Genomics">
        <title>Complete genome sequence, lifestyle, and multi-drug resistance of the human pathogen Corynebacterium resistens DSM 45100 isolated from blood samples of a leukemia patient.</title>
        <authorList>
            <person name="Schroder J."/>
            <person name="Maus I."/>
            <person name="Meyer K."/>
            <person name="Wordemann S."/>
            <person name="Blom J."/>
            <person name="Jaenicke S."/>
            <person name="Schneider J."/>
            <person name="Trost E."/>
            <person name="Tauch A."/>
        </authorList>
    </citation>
    <scope>NUCLEOTIDE SEQUENCE [LARGE SCALE GENOMIC DNA]</scope>
    <source>
        <strain evidence="6">DSM 45100 / JCM 12819 / CCUG 50093 / GTC 2026 / SICGH 158</strain>
    </source>
</reference>
<feature type="domain" description="DUF1707" evidence="4">
    <location>
        <begin position="39"/>
        <end position="91"/>
    </location>
</feature>
<dbReference type="HOGENOM" id="CLU_102484_0_0_11"/>
<evidence type="ECO:0000259" key="4">
    <source>
        <dbReference type="Pfam" id="PF08044"/>
    </source>
</evidence>
<evidence type="ECO:0000256" key="1">
    <source>
        <dbReference type="SAM" id="Coils"/>
    </source>
</evidence>
<dbReference type="Pfam" id="PF08044">
    <property type="entry name" value="DUF1707"/>
    <property type="match status" value="1"/>
</dbReference>
<keyword evidence="3" id="KW-0812">Transmembrane</keyword>
<evidence type="ECO:0000313" key="5">
    <source>
        <dbReference type="EMBL" id="AEI10115.1"/>
    </source>
</evidence>
<gene>
    <name evidence="5" type="ordered locus">CRES_1763</name>
</gene>
<feature type="region of interest" description="Disordered" evidence="2">
    <location>
        <begin position="1"/>
        <end position="40"/>
    </location>
</feature>
<accession>F8E1G3</accession>
<dbReference type="STRING" id="662755.CRES_1763"/>
<keyword evidence="6" id="KW-1185">Reference proteome</keyword>
<dbReference type="OrthoDB" id="4416950at2"/>
<dbReference type="PANTHER" id="PTHR40763:SF4">
    <property type="entry name" value="DUF1707 DOMAIN-CONTAINING PROTEIN"/>
    <property type="match status" value="1"/>
</dbReference>
<dbReference type="eggNOG" id="COG2314">
    <property type="taxonomic scope" value="Bacteria"/>
</dbReference>
<keyword evidence="3" id="KW-0472">Membrane</keyword>
<protein>
    <recommendedName>
        <fullName evidence="4">DUF1707 domain-containing protein</fullName>
    </recommendedName>
</protein>
<evidence type="ECO:0000256" key="2">
    <source>
        <dbReference type="SAM" id="MobiDB-lite"/>
    </source>
</evidence>
<keyword evidence="1" id="KW-0175">Coiled coil</keyword>
<dbReference type="KEGG" id="crd:CRES_1763"/>
<feature type="compositionally biased region" description="Pro residues" evidence="2">
    <location>
        <begin position="1"/>
        <end position="11"/>
    </location>
</feature>
<sequence>MSNPAPFPQHPNSPHSYGSHGNPGFAKPVSPGNDSPAGLRISDQDRQKAVEALGSHFAEGRLQLSEYEDRVGRASDATTADDLNALFVDLPALKPDAPLMPMYSASEVERARLNGSRPKTGIMMLTIIGAIVATALLNPLWGNSGLLMFLIPTVAVLLYVLKIGPDHWHQPSQRALERARLRSMRVEQRLQAEQLRAQRQQQRAELTSNAMHLANRGLNRFHNPRR</sequence>
<feature type="transmembrane region" description="Helical" evidence="3">
    <location>
        <begin position="146"/>
        <end position="164"/>
    </location>
</feature>
<dbReference type="RefSeq" id="WP_013889102.1">
    <property type="nucleotide sequence ID" value="NC_015673.1"/>
</dbReference>
<proteinExistence type="predicted"/>
<dbReference type="InterPro" id="IPR012551">
    <property type="entry name" value="DUF1707_SHOCT-like"/>
</dbReference>
<evidence type="ECO:0000256" key="3">
    <source>
        <dbReference type="SAM" id="Phobius"/>
    </source>
</evidence>
<feature type="transmembrane region" description="Helical" evidence="3">
    <location>
        <begin position="120"/>
        <end position="140"/>
    </location>
</feature>
<organism evidence="5 6">
    <name type="scientific">Corynebacterium resistens (strain DSM 45100 / JCM 12819 / GTC 2026 / SICGH 158)</name>
    <dbReference type="NCBI Taxonomy" id="662755"/>
    <lineage>
        <taxon>Bacteria</taxon>
        <taxon>Bacillati</taxon>
        <taxon>Actinomycetota</taxon>
        <taxon>Actinomycetes</taxon>
        <taxon>Mycobacteriales</taxon>
        <taxon>Corynebacteriaceae</taxon>
        <taxon>Corynebacterium</taxon>
    </lineage>
</organism>